<proteinExistence type="predicted"/>
<organism evidence="3 4">
    <name type="scientific">Patella caerulea</name>
    <name type="common">Rayed Mediterranean limpet</name>
    <dbReference type="NCBI Taxonomy" id="87958"/>
    <lineage>
        <taxon>Eukaryota</taxon>
        <taxon>Metazoa</taxon>
        <taxon>Spiralia</taxon>
        <taxon>Lophotrochozoa</taxon>
        <taxon>Mollusca</taxon>
        <taxon>Gastropoda</taxon>
        <taxon>Patellogastropoda</taxon>
        <taxon>Patelloidea</taxon>
        <taxon>Patellidae</taxon>
        <taxon>Patella</taxon>
    </lineage>
</organism>
<keyword evidence="2" id="KW-1133">Transmembrane helix</keyword>
<dbReference type="AlphaFoldDB" id="A0AAN8K2E6"/>
<comment type="caution">
    <text evidence="3">The sequence shown here is derived from an EMBL/GenBank/DDBJ whole genome shotgun (WGS) entry which is preliminary data.</text>
</comment>
<evidence type="ECO:0000313" key="3">
    <source>
        <dbReference type="EMBL" id="KAK6183154.1"/>
    </source>
</evidence>
<keyword evidence="2" id="KW-0812">Transmembrane</keyword>
<dbReference type="EMBL" id="JAZGQO010000007">
    <property type="protein sequence ID" value="KAK6183154.1"/>
    <property type="molecule type" value="Genomic_DNA"/>
</dbReference>
<evidence type="ECO:0000256" key="2">
    <source>
        <dbReference type="SAM" id="Phobius"/>
    </source>
</evidence>
<name>A0AAN8K2E6_PATCE</name>
<feature type="transmembrane region" description="Helical" evidence="2">
    <location>
        <begin position="20"/>
        <end position="38"/>
    </location>
</feature>
<dbReference type="Proteomes" id="UP001347796">
    <property type="component" value="Unassembled WGS sequence"/>
</dbReference>
<gene>
    <name evidence="3" type="ORF">SNE40_010685</name>
</gene>
<protein>
    <submittedName>
        <fullName evidence="3">Uncharacterized protein</fullName>
    </submittedName>
</protein>
<feature type="region of interest" description="Disordered" evidence="1">
    <location>
        <begin position="137"/>
        <end position="163"/>
    </location>
</feature>
<keyword evidence="4" id="KW-1185">Reference proteome</keyword>
<keyword evidence="2" id="KW-0472">Membrane</keyword>
<sequence>MNIFLFYQFIIEKALFISKIPFKTLILILISLALWKPLSVTFPNLEIPELPPTLKDVKEIPIKKFIKELTPLKVVDKPWPHTNSVLSIIGLILTISVVTYLLVRYFQIRQGKLAKKFENDRVRATYAAHKEMVSAETEDGNTFAGTDDSTPALRHNPVTLTLS</sequence>
<accession>A0AAN8K2E6</accession>
<evidence type="ECO:0000256" key="1">
    <source>
        <dbReference type="SAM" id="MobiDB-lite"/>
    </source>
</evidence>
<reference evidence="3 4" key="1">
    <citation type="submission" date="2024-01" db="EMBL/GenBank/DDBJ databases">
        <title>The genome of the rayed Mediterranean limpet Patella caerulea (Linnaeus, 1758).</title>
        <authorList>
            <person name="Anh-Thu Weber A."/>
            <person name="Halstead-Nussloch G."/>
        </authorList>
    </citation>
    <scope>NUCLEOTIDE SEQUENCE [LARGE SCALE GENOMIC DNA]</scope>
    <source>
        <strain evidence="3">AATW-2023a</strain>
        <tissue evidence="3">Whole specimen</tissue>
    </source>
</reference>
<evidence type="ECO:0000313" key="4">
    <source>
        <dbReference type="Proteomes" id="UP001347796"/>
    </source>
</evidence>
<feature type="transmembrane region" description="Helical" evidence="2">
    <location>
        <begin position="85"/>
        <end position="106"/>
    </location>
</feature>